<evidence type="ECO:0000256" key="2">
    <source>
        <dbReference type="SAM" id="MobiDB-lite"/>
    </source>
</evidence>
<evidence type="ECO:0000256" key="1">
    <source>
        <dbReference type="SAM" id="Coils"/>
    </source>
</evidence>
<evidence type="ECO:0000313" key="5">
    <source>
        <dbReference type="Proteomes" id="UP001189429"/>
    </source>
</evidence>
<feature type="chain" id="PRO_5046221357" evidence="3">
    <location>
        <begin position="17"/>
        <end position="488"/>
    </location>
</feature>
<comment type="caution">
    <text evidence="4">The sequence shown here is derived from an EMBL/GenBank/DDBJ whole genome shotgun (WGS) entry which is preliminary data.</text>
</comment>
<proteinExistence type="predicted"/>
<dbReference type="EMBL" id="CAUYUJ010014222">
    <property type="protein sequence ID" value="CAK0838420.1"/>
    <property type="molecule type" value="Genomic_DNA"/>
</dbReference>
<sequence length="488" mass="53234">MFGLVARVLFLPSAAGTVYWTVGDAVQKKAADIKTLQARAPELGEIKRSCSIADDCLKHNQSILAIIQRELDQVKRVIESAHIQLEEQKKRVEKASEDREAAADALQSSASNAQEASADVKQAKKALDASRAAVSARTAVVRQANEALANATAHLETVITGSAPDEIPSAYADEENKQTALDAAQAELREAEKREAEDSRTASDAEELLQKREIQQQEAQKDFDHASATLRSAQGVLEKMRERSRPVQLKISELSESLDAQKSRVDALTKVSNDLHDAVRRLQDQHDADQRRVADDSRCIESLRVAEGQARRAAAAYNATRHAYAAAPNEYLLGPAWEAKDRLDNTKFRYQWHELQIKCAPQTCLDPLRPCAPRIPTLAKPLGCETDTGGTCRWLWCDPSRNAFCDHDTSSCQCLPGTCGISGQCQSRGPPPAATLEEPAVLERAEATSSGSLKIFVVIFAAMVGMTAAAAQKRSGSRDAILSERLLD</sequence>
<protein>
    <submittedName>
        <fullName evidence="4">Uncharacterized protein</fullName>
    </submittedName>
</protein>
<feature type="coiled-coil region" evidence="1">
    <location>
        <begin position="174"/>
        <end position="222"/>
    </location>
</feature>
<keyword evidence="1" id="KW-0175">Coiled coil</keyword>
<feature type="compositionally biased region" description="Low complexity" evidence="2">
    <location>
        <begin position="105"/>
        <end position="117"/>
    </location>
</feature>
<keyword evidence="5" id="KW-1185">Reference proteome</keyword>
<organism evidence="4 5">
    <name type="scientific">Prorocentrum cordatum</name>
    <dbReference type="NCBI Taxonomy" id="2364126"/>
    <lineage>
        <taxon>Eukaryota</taxon>
        <taxon>Sar</taxon>
        <taxon>Alveolata</taxon>
        <taxon>Dinophyceae</taxon>
        <taxon>Prorocentrales</taxon>
        <taxon>Prorocentraceae</taxon>
        <taxon>Prorocentrum</taxon>
    </lineage>
</organism>
<gene>
    <name evidence="4" type="ORF">PCOR1329_LOCUS34374</name>
</gene>
<evidence type="ECO:0000313" key="4">
    <source>
        <dbReference type="EMBL" id="CAK0838420.1"/>
    </source>
</evidence>
<evidence type="ECO:0000256" key="3">
    <source>
        <dbReference type="SAM" id="SignalP"/>
    </source>
</evidence>
<name>A0ABN9T0Y6_9DINO</name>
<feature type="signal peptide" evidence="3">
    <location>
        <begin position="1"/>
        <end position="16"/>
    </location>
</feature>
<accession>A0ABN9T0Y6</accession>
<feature type="region of interest" description="Disordered" evidence="2">
    <location>
        <begin position="89"/>
        <end position="117"/>
    </location>
</feature>
<feature type="compositionally biased region" description="Basic and acidic residues" evidence="2">
    <location>
        <begin position="89"/>
        <end position="102"/>
    </location>
</feature>
<keyword evidence="3" id="KW-0732">Signal</keyword>
<dbReference type="Proteomes" id="UP001189429">
    <property type="component" value="Unassembled WGS sequence"/>
</dbReference>
<reference evidence="4" key="1">
    <citation type="submission" date="2023-10" db="EMBL/GenBank/DDBJ databases">
        <authorList>
            <person name="Chen Y."/>
            <person name="Shah S."/>
            <person name="Dougan E. K."/>
            <person name="Thang M."/>
            <person name="Chan C."/>
        </authorList>
    </citation>
    <scope>NUCLEOTIDE SEQUENCE [LARGE SCALE GENOMIC DNA]</scope>
</reference>